<dbReference type="CDD" id="cd09917">
    <property type="entry name" value="F-box_SF"/>
    <property type="match status" value="1"/>
</dbReference>
<dbReference type="PROSITE" id="PS50181">
    <property type="entry name" value="FBOX"/>
    <property type="match status" value="1"/>
</dbReference>
<feature type="domain" description="F-box" evidence="1">
    <location>
        <begin position="1"/>
        <end position="47"/>
    </location>
</feature>
<dbReference type="SUPFAM" id="SSF81383">
    <property type="entry name" value="F-box domain"/>
    <property type="match status" value="1"/>
</dbReference>
<sequence>MSPLPLTILSRIFVHLPPPSIGAAIRVNSQFYRAGIEQLHNHIWMTEHGPWPSFTDMDRFPPLPLQQMLGRSWLRSVVHTLDVFGHSTRVCMTNPDDMWVTADSLPALPNIKILRIHMTNPFGTSQHQRSFHTNGDQQFHSNSAPHMHVLPQCPAVYRIKPRTLVALGGPIVYREKPITALPYGLLAAVERYVLVLSPDAELLLADKTSAVPILRARAIASDIANVPDATDIVIVFYTPRPHIEWRGAVATMRTESHIKRTWAGRFLTELAHLIAQLPFFQHIKFVNAGSLDKYATAQQVWDPAEGMRALETHFRKQMDAYAQGQGHERGDRIAEWCRTTTVDFVSMEDYLRHTQWKGEFEHAEVAEWLRPKRVWGYL</sequence>
<dbReference type="InterPro" id="IPR001810">
    <property type="entry name" value="F-box_dom"/>
</dbReference>
<accession>A0A427Y5Z4</accession>
<keyword evidence="3" id="KW-1185">Reference proteome</keyword>
<comment type="caution">
    <text evidence="2">The sequence shown here is derived from an EMBL/GenBank/DDBJ whole genome shotgun (WGS) entry which is preliminary data.</text>
</comment>
<organism evidence="2 3">
    <name type="scientific">Apiotrichum porosum</name>
    <dbReference type="NCBI Taxonomy" id="105984"/>
    <lineage>
        <taxon>Eukaryota</taxon>
        <taxon>Fungi</taxon>
        <taxon>Dikarya</taxon>
        <taxon>Basidiomycota</taxon>
        <taxon>Agaricomycotina</taxon>
        <taxon>Tremellomycetes</taxon>
        <taxon>Trichosporonales</taxon>
        <taxon>Trichosporonaceae</taxon>
        <taxon>Apiotrichum</taxon>
    </lineage>
</organism>
<reference evidence="2 3" key="1">
    <citation type="submission" date="2018-11" db="EMBL/GenBank/DDBJ databases">
        <title>Genome sequence of Apiotrichum porosum DSM 27194.</title>
        <authorList>
            <person name="Aliyu H."/>
            <person name="Gorte O."/>
            <person name="Ochsenreither K."/>
        </authorList>
    </citation>
    <scope>NUCLEOTIDE SEQUENCE [LARGE SCALE GENOMIC DNA]</scope>
    <source>
        <strain evidence="2 3">DSM 27194</strain>
    </source>
</reference>
<dbReference type="GeneID" id="39589321"/>
<evidence type="ECO:0000313" key="2">
    <source>
        <dbReference type="EMBL" id="RSH86513.1"/>
    </source>
</evidence>
<dbReference type="AlphaFoldDB" id="A0A427Y5Z4"/>
<dbReference type="Proteomes" id="UP000279236">
    <property type="component" value="Unassembled WGS sequence"/>
</dbReference>
<dbReference type="InterPro" id="IPR036047">
    <property type="entry name" value="F-box-like_dom_sf"/>
</dbReference>
<evidence type="ECO:0000259" key="1">
    <source>
        <dbReference type="PROSITE" id="PS50181"/>
    </source>
</evidence>
<name>A0A427Y5Z4_9TREE</name>
<dbReference type="RefSeq" id="XP_028479298.1">
    <property type="nucleotide sequence ID" value="XM_028620326.1"/>
</dbReference>
<dbReference type="EMBL" id="RSCE01000002">
    <property type="protein sequence ID" value="RSH86513.1"/>
    <property type="molecule type" value="Genomic_DNA"/>
</dbReference>
<proteinExistence type="predicted"/>
<evidence type="ECO:0000313" key="3">
    <source>
        <dbReference type="Proteomes" id="UP000279236"/>
    </source>
</evidence>
<protein>
    <recommendedName>
        <fullName evidence="1">F-box domain-containing protein</fullName>
    </recommendedName>
</protein>
<gene>
    <name evidence="2" type="ORF">EHS24_004778</name>
</gene>